<comment type="caution">
    <text evidence="10">The sequence shown here is derived from an EMBL/GenBank/DDBJ whole genome shotgun (WGS) entry which is preliminary data.</text>
</comment>
<dbReference type="InterPro" id="IPR008965">
    <property type="entry name" value="CBM2/CBM3_carb-bd_dom_sf"/>
</dbReference>
<dbReference type="InterPro" id="IPR001919">
    <property type="entry name" value="CBD2"/>
</dbReference>
<evidence type="ECO:0000256" key="5">
    <source>
        <dbReference type="ARBA" id="ARBA00023295"/>
    </source>
</evidence>
<dbReference type="GO" id="GO:0016787">
    <property type="term" value="F:hydrolase activity"/>
    <property type="evidence" value="ECO:0007669"/>
    <property type="project" value="UniProtKB-KW"/>
</dbReference>
<dbReference type="PANTHER" id="PTHR22298">
    <property type="entry name" value="ENDO-1,4-BETA-GLUCANASE"/>
    <property type="match status" value="1"/>
</dbReference>
<evidence type="ECO:0000256" key="7">
    <source>
        <dbReference type="SAM" id="SignalP"/>
    </source>
</evidence>
<dbReference type="Gene3D" id="2.60.40.710">
    <property type="entry name" value="Endoglucanase-like"/>
    <property type="match status" value="1"/>
</dbReference>
<dbReference type="Pfam" id="PF17963">
    <property type="entry name" value="Big_9"/>
    <property type="match status" value="1"/>
</dbReference>
<feature type="domain" description="CBM3" evidence="8">
    <location>
        <begin position="487"/>
        <end position="644"/>
    </location>
</feature>
<dbReference type="Pfam" id="PF00759">
    <property type="entry name" value="Glyco_hydro_9"/>
    <property type="match status" value="1"/>
</dbReference>
<keyword evidence="11" id="KW-1185">Reference proteome</keyword>
<dbReference type="Gene3D" id="2.60.40.2810">
    <property type="match status" value="1"/>
</dbReference>
<evidence type="ECO:0000313" key="11">
    <source>
        <dbReference type="Proteomes" id="UP001597425"/>
    </source>
</evidence>
<dbReference type="InterPro" id="IPR008928">
    <property type="entry name" value="6-hairpin_glycosidase_sf"/>
</dbReference>
<dbReference type="Gene3D" id="2.60.40.290">
    <property type="match status" value="1"/>
</dbReference>
<evidence type="ECO:0000256" key="2">
    <source>
        <dbReference type="ARBA" id="ARBA00022801"/>
    </source>
</evidence>
<keyword evidence="6" id="KW-0624">Polysaccharide degradation</keyword>
<evidence type="ECO:0000256" key="3">
    <source>
        <dbReference type="ARBA" id="ARBA00023157"/>
    </source>
</evidence>
<proteinExistence type="predicted"/>
<dbReference type="InterPro" id="IPR013783">
    <property type="entry name" value="Ig-like_fold"/>
</dbReference>
<dbReference type="PROSITE" id="PS51172">
    <property type="entry name" value="CBM3"/>
    <property type="match status" value="1"/>
</dbReference>
<feature type="chain" id="PRO_5046008549" evidence="7">
    <location>
        <begin position="25"/>
        <end position="936"/>
    </location>
</feature>
<dbReference type="InterPro" id="IPR012341">
    <property type="entry name" value="6hp_glycosidase-like_sf"/>
</dbReference>
<organism evidence="10 11">
    <name type="scientific">Microbulbifer halophilus</name>
    <dbReference type="NCBI Taxonomy" id="453963"/>
    <lineage>
        <taxon>Bacteria</taxon>
        <taxon>Pseudomonadati</taxon>
        <taxon>Pseudomonadota</taxon>
        <taxon>Gammaproteobacteria</taxon>
        <taxon>Cellvibrionales</taxon>
        <taxon>Microbulbiferaceae</taxon>
        <taxon>Microbulbifer</taxon>
    </lineage>
</organism>
<evidence type="ECO:0000256" key="4">
    <source>
        <dbReference type="ARBA" id="ARBA00023277"/>
    </source>
</evidence>
<keyword evidence="5" id="KW-0326">Glycosidase</keyword>
<dbReference type="Proteomes" id="UP001597425">
    <property type="component" value="Unassembled WGS sequence"/>
</dbReference>
<evidence type="ECO:0000256" key="1">
    <source>
        <dbReference type="ARBA" id="ARBA00022729"/>
    </source>
</evidence>
<dbReference type="InterPro" id="IPR001956">
    <property type="entry name" value="CBM3"/>
</dbReference>
<evidence type="ECO:0000256" key="6">
    <source>
        <dbReference type="ARBA" id="ARBA00023326"/>
    </source>
</evidence>
<evidence type="ECO:0000259" key="8">
    <source>
        <dbReference type="PROSITE" id="PS51172"/>
    </source>
</evidence>
<dbReference type="Pfam" id="PF00553">
    <property type="entry name" value="CBM_2"/>
    <property type="match status" value="1"/>
</dbReference>
<accession>A0ABW5EIC7</accession>
<protein>
    <submittedName>
        <fullName evidence="10">Glycoside hydrolase family 9 protein</fullName>
    </submittedName>
</protein>
<dbReference type="InterPro" id="IPR001701">
    <property type="entry name" value="Glyco_hydro_9"/>
</dbReference>
<dbReference type="PROSITE" id="PS51173">
    <property type="entry name" value="CBM2"/>
    <property type="match status" value="1"/>
</dbReference>
<name>A0ABW5EIC7_9GAMM</name>
<dbReference type="EMBL" id="JBHUJD010000040">
    <property type="protein sequence ID" value="MFD2312390.1"/>
    <property type="molecule type" value="Genomic_DNA"/>
</dbReference>
<dbReference type="SUPFAM" id="SSF49384">
    <property type="entry name" value="Carbohydrate-binding domain"/>
    <property type="match status" value="2"/>
</dbReference>
<keyword evidence="3" id="KW-1015">Disulfide bond</keyword>
<dbReference type="SMART" id="SM01067">
    <property type="entry name" value="CBM_3"/>
    <property type="match status" value="1"/>
</dbReference>
<dbReference type="SUPFAM" id="SSF48208">
    <property type="entry name" value="Six-hairpin glycosidases"/>
    <property type="match status" value="1"/>
</dbReference>
<dbReference type="Pfam" id="PF00942">
    <property type="entry name" value="CBM_3"/>
    <property type="match status" value="1"/>
</dbReference>
<sequence>MKRLMRVCYPLCALAAGVSVAASAQTAPNYGEALQKSIYFYEAQQSGPIPAWNRNEWRGDSGMSDGADNNVDLTGGWYDAGDHVKFGFPMAASATILAWGAVENRTAYEQTGQLSHLKNNLRFVADYFVKAHTAPNELWGQVGAGNTDHAWWGSAEVMQMERPSYKIDASCPGSDLAGETAAALAAISMVFEPTDPAYADELLTHAEQLYSFADNYRGEYTDCITDASDFYNSWSGYNDELVWGAGWLYRATGDTGYLDKAVDYYDNLSNEQQQDVKSYKWTHAWDDKSYGTYVLMAQLTGDAEYRADAERWLDFWATGYDGDQVTYTPGGLAHLDQWGAARYSANTAFIALVYSDFLESVDPGNTRAQTYYDFASGQMEYLLGDNPMNMSYQIGYGSVHPVSPHHRTAHGSWNDSLEEPVDNRHTLVGALVGGPDTNDNFENDRGDYVLNEVATDYNAGFTGALARLWQDFGGDPIAEAQFPAPETRDLEFFVDAKLNSSADRHTEISARPHNRSAWPARLTDNLSLRYWIDISELEDAGYSADDLILSSAYSQGSDYTGPYAWGDPADNLYYVEVSFEGVDIYPGGQSESKKEAQFRVAVPEGAPWDPTNDPSWDDYGSSREQAPLIALYDDGELIWGQEPGGGCGGDTGVNCAPTADSQNLSTPYETSLSITLSGSDSDGSITGYTIENGPVDGSLSGSGASRLYTPDSGAFGSDSFTFTVTDDRGATSSPATVTIDVEAPLVPAVSISSPADGERFALGSDIPVQYSLQNAGGVNLYLDGGLVDSGSGSGTVTVPAPASVGQYELDIVATESGEELDASDSVTVEVHEPVAGEVSCSLGSSDVWNSGFVLNGITVTNESDTAVEGWQVTLTFDEPVDFVNGWNAEFDGSADGFTVTASDIGWNGNLQPGDSASFGFQGSHGGNFQPPVCSAD</sequence>
<dbReference type="SMART" id="SM00637">
    <property type="entry name" value="CBD_II"/>
    <property type="match status" value="1"/>
</dbReference>
<keyword evidence="1 7" id="KW-0732">Signal</keyword>
<reference evidence="11" key="1">
    <citation type="journal article" date="2019" name="Int. J. Syst. Evol. Microbiol.">
        <title>The Global Catalogue of Microorganisms (GCM) 10K type strain sequencing project: providing services to taxonomists for standard genome sequencing and annotation.</title>
        <authorList>
            <consortium name="The Broad Institute Genomics Platform"/>
            <consortium name="The Broad Institute Genome Sequencing Center for Infectious Disease"/>
            <person name="Wu L."/>
            <person name="Ma J."/>
        </authorList>
    </citation>
    <scope>NUCLEOTIDE SEQUENCE [LARGE SCALE GENOMIC DNA]</scope>
    <source>
        <strain evidence="11">KCTC 12848</strain>
    </source>
</reference>
<dbReference type="Gene3D" id="1.50.10.10">
    <property type="match status" value="1"/>
</dbReference>
<dbReference type="PROSITE" id="PS00561">
    <property type="entry name" value="CBM2_A"/>
    <property type="match status" value="1"/>
</dbReference>
<evidence type="ECO:0000259" key="9">
    <source>
        <dbReference type="PROSITE" id="PS51173"/>
    </source>
</evidence>
<feature type="domain" description="CBM2" evidence="9">
    <location>
        <begin position="833"/>
        <end position="936"/>
    </location>
</feature>
<dbReference type="InterPro" id="IPR012291">
    <property type="entry name" value="CBM2_carb-bd_dom_sf"/>
</dbReference>
<keyword evidence="2 10" id="KW-0378">Hydrolase</keyword>
<gene>
    <name evidence="10" type="ORF">ACFSKX_18380</name>
</gene>
<dbReference type="Gene3D" id="2.60.40.10">
    <property type="entry name" value="Immunoglobulins"/>
    <property type="match status" value="1"/>
</dbReference>
<evidence type="ECO:0000313" key="10">
    <source>
        <dbReference type="EMBL" id="MFD2312390.1"/>
    </source>
</evidence>
<dbReference type="InterPro" id="IPR018366">
    <property type="entry name" value="CBM2_CS"/>
</dbReference>
<feature type="signal peptide" evidence="7">
    <location>
        <begin position="1"/>
        <end position="24"/>
    </location>
</feature>
<keyword evidence="4" id="KW-0119">Carbohydrate metabolism</keyword>
<dbReference type="InterPro" id="IPR036966">
    <property type="entry name" value="CBM3_sf"/>
</dbReference>
<dbReference type="RefSeq" id="WP_377535461.1">
    <property type="nucleotide sequence ID" value="NZ_JBHSIG010000001.1"/>
</dbReference>